<accession>R4X0E6</accession>
<keyword evidence="2" id="KW-1185">Reference proteome</keyword>
<reference evidence="1 2" key="2">
    <citation type="journal article" date="2018" name="Int. J. Syst. Evol. Microbiol.">
        <title>Burkholderia insecticola sp. nov., a gut symbiotic bacterium of the bean bug Riptortus pedestris.</title>
        <authorList>
            <person name="Takeshita K."/>
            <person name="Tamaki H."/>
            <person name="Ohbayashi T."/>
            <person name="Meng X.-Y."/>
            <person name="Sone T."/>
            <person name="Mitani Y."/>
            <person name="Peeters C."/>
            <person name="Kikuchi Y."/>
            <person name="Vandamme P."/>
        </authorList>
    </citation>
    <scope>NUCLEOTIDE SEQUENCE [LARGE SCALE GENOMIC DNA]</scope>
    <source>
        <strain evidence="1">RPE64</strain>
    </source>
</reference>
<dbReference type="Proteomes" id="UP000013966">
    <property type="component" value="Chromosome 2"/>
</dbReference>
<dbReference type="AlphaFoldDB" id="R4X0E6"/>
<proteinExistence type="predicted"/>
<dbReference type="KEGG" id="buo:BRPE64_BCDS08000"/>
<sequence length="57" mass="6109">MCLRRSNRYLKGRLALSARVALARSAPAPCKLPGPLLASAMLLSAVRVIDYIGGDRV</sequence>
<dbReference type="STRING" id="758793.BRPE64_BCDS08000"/>
<dbReference type="PATRIC" id="fig|758793.3.peg.3707"/>
<organism evidence="1 2">
    <name type="scientific">Caballeronia insecticola</name>
    <dbReference type="NCBI Taxonomy" id="758793"/>
    <lineage>
        <taxon>Bacteria</taxon>
        <taxon>Pseudomonadati</taxon>
        <taxon>Pseudomonadota</taxon>
        <taxon>Betaproteobacteria</taxon>
        <taxon>Burkholderiales</taxon>
        <taxon>Burkholderiaceae</taxon>
        <taxon>Caballeronia</taxon>
    </lineage>
</organism>
<dbReference type="HOGENOM" id="CLU_2987779_0_0_4"/>
<protein>
    <submittedName>
        <fullName evidence="1">Uncharacterized protein</fullName>
    </submittedName>
</protein>
<gene>
    <name evidence="1" type="ORF">BRPE64_BCDS08000</name>
</gene>
<reference evidence="1 2" key="1">
    <citation type="journal article" date="2013" name="Genome Announc.">
        <title>Complete Genome Sequence of Burkholderia sp. Strain RPE64, Bacterial Symbiont of the Bean Bug Riptortus pedestris.</title>
        <authorList>
            <person name="Shibata T.F."/>
            <person name="Maeda T."/>
            <person name="Nikoh N."/>
            <person name="Yamaguchi K."/>
            <person name="Oshima K."/>
            <person name="Hattori M."/>
            <person name="Nishiyama T."/>
            <person name="Hasebe M."/>
            <person name="Fukatsu T."/>
            <person name="Kikuchi Y."/>
            <person name="Shigenobu S."/>
        </authorList>
    </citation>
    <scope>NUCLEOTIDE SEQUENCE [LARGE SCALE GENOMIC DNA]</scope>
</reference>
<dbReference type="EMBL" id="AP013059">
    <property type="protein sequence ID" value="BAN25461.1"/>
    <property type="molecule type" value="Genomic_DNA"/>
</dbReference>
<evidence type="ECO:0000313" key="1">
    <source>
        <dbReference type="EMBL" id="BAN25461.1"/>
    </source>
</evidence>
<evidence type="ECO:0000313" key="2">
    <source>
        <dbReference type="Proteomes" id="UP000013966"/>
    </source>
</evidence>
<name>R4X0E6_9BURK</name>